<proteinExistence type="predicted"/>
<sequence length="84" mass="9244">MSGCPAQVHPSAPWAPWASWARRYWPPPLTMIAVHAPAPDALTRLPFARSRVAQRPMSCRRPNGGLLLLACLLTQQCGTGRLKE</sequence>
<protein>
    <submittedName>
        <fullName evidence="1">Uncharacterized protein</fullName>
    </submittedName>
</protein>
<name>A0A9W4XPG7_9PLEO</name>
<comment type="caution">
    <text evidence="1">The sequence shown here is derived from an EMBL/GenBank/DDBJ whole genome shotgun (WGS) entry which is preliminary data.</text>
</comment>
<evidence type="ECO:0000313" key="1">
    <source>
        <dbReference type="EMBL" id="CAI6339499.1"/>
    </source>
</evidence>
<gene>
    <name evidence="1" type="ORF">PDIGIT_LOCUS12659</name>
</gene>
<reference evidence="1" key="1">
    <citation type="submission" date="2023-01" db="EMBL/GenBank/DDBJ databases">
        <authorList>
            <person name="Van Ghelder C."/>
            <person name="Rancurel C."/>
        </authorList>
    </citation>
    <scope>NUCLEOTIDE SEQUENCE</scope>
    <source>
        <strain evidence="1">CNCM I-4278</strain>
    </source>
</reference>
<organism evidence="1 2">
    <name type="scientific">Periconia digitata</name>
    <dbReference type="NCBI Taxonomy" id="1303443"/>
    <lineage>
        <taxon>Eukaryota</taxon>
        <taxon>Fungi</taxon>
        <taxon>Dikarya</taxon>
        <taxon>Ascomycota</taxon>
        <taxon>Pezizomycotina</taxon>
        <taxon>Dothideomycetes</taxon>
        <taxon>Pleosporomycetidae</taxon>
        <taxon>Pleosporales</taxon>
        <taxon>Massarineae</taxon>
        <taxon>Periconiaceae</taxon>
        <taxon>Periconia</taxon>
    </lineage>
</organism>
<evidence type="ECO:0000313" key="2">
    <source>
        <dbReference type="Proteomes" id="UP001152607"/>
    </source>
</evidence>
<dbReference type="EMBL" id="CAOQHR010000009">
    <property type="protein sequence ID" value="CAI6339499.1"/>
    <property type="molecule type" value="Genomic_DNA"/>
</dbReference>
<dbReference type="Proteomes" id="UP001152607">
    <property type="component" value="Unassembled WGS sequence"/>
</dbReference>
<accession>A0A9W4XPG7</accession>
<keyword evidence="2" id="KW-1185">Reference proteome</keyword>
<dbReference type="AlphaFoldDB" id="A0A9W4XPG7"/>